<evidence type="ECO:0000256" key="1">
    <source>
        <dbReference type="SAM" id="MobiDB-lite"/>
    </source>
</evidence>
<evidence type="ECO:0000313" key="2">
    <source>
        <dbReference type="EMBL" id="AAM71654.1"/>
    </source>
</evidence>
<dbReference type="AlphaFoldDB" id="Q8KFB9"/>
<dbReference type="KEGG" id="cte:CT0408"/>
<evidence type="ECO:0000313" key="3">
    <source>
        <dbReference type="Proteomes" id="UP000001007"/>
    </source>
</evidence>
<dbReference type="Proteomes" id="UP000001007">
    <property type="component" value="Chromosome"/>
</dbReference>
<name>Q8KFB9_CHLTE</name>
<accession>Q8KFB9</accession>
<organism evidence="2 3">
    <name type="scientific">Chlorobaculum tepidum (strain ATCC 49652 / DSM 12025 / NBRC 103806 / TLS)</name>
    <name type="common">Chlorobium tepidum</name>
    <dbReference type="NCBI Taxonomy" id="194439"/>
    <lineage>
        <taxon>Bacteria</taxon>
        <taxon>Pseudomonadati</taxon>
        <taxon>Chlorobiota</taxon>
        <taxon>Chlorobiia</taxon>
        <taxon>Chlorobiales</taxon>
        <taxon>Chlorobiaceae</taxon>
        <taxon>Chlorobaculum</taxon>
    </lineage>
</organism>
<protein>
    <submittedName>
        <fullName evidence="2">Uncharacterized protein</fullName>
    </submittedName>
</protein>
<feature type="compositionally biased region" description="Basic residues" evidence="1">
    <location>
        <begin position="1"/>
        <end position="10"/>
    </location>
</feature>
<dbReference type="EMBL" id="AE006470">
    <property type="protein sequence ID" value="AAM71654.1"/>
    <property type="molecule type" value="Genomic_DNA"/>
</dbReference>
<dbReference type="HOGENOM" id="CLU_3249163_0_0_10"/>
<dbReference type="STRING" id="194439.CT0408"/>
<proteinExistence type="predicted"/>
<sequence length="42" mass="4500">MRQPSHHHHTMAGGPDGETEMVSATLDSALAEKRGGLMQKKA</sequence>
<gene>
    <name evidence="2" type="ordered locus">CT0408</name>
</gene>
<feature type="region of interest" description="Disordered" evidence="1">
    <location>
        <begin position="1"/>
        <end position="42"/>
    </location>
</feature>
<keyword evidence="3" id="KW-1185">Reference proteome</keyword>
<reference evidence="2 3" key="1">
    <citation type="journal article" date="2002" name="Proc. Natl. Acad. Sci. U.S.A.">
        <title>The complete genome sequence of Chlorobium tepidum TLS, a photosynthetic, anaerobic, green-sulfur bacterium.</title>
        <authorList>
            <person name="Eisen J.A."/>
            <person name="Nelson K.E."/>
            <person name="Paulsen I.T."/>
            <person name="Heidelberg J.F."/>
            <person name="Wu M."/>
            <person name="Dodson R.J."/>
            <person name="Deboy R."/>
            <person name="Gwinn M.L."/>
            <person name="Nelson W.C."/>
            <person name="Haft D.H."/>
            <person name="Hickey E.K."/>
            <person name="Peterson J.D."/>
            <person name="Durkin A.S."/>
            <person name="Kolonay J.L."/>
            <person name="Yang F."/>
            <person name="Holt I."/>
            <person name="Umayam L.A."/>
            <person name="Mason T."/>
            <person name="Brenner M."/>
            <person name="Shea T.P."/>
            <person name="Parksey D."/>
            <person name="Nierman W.C."/>
            <person name="Feldblyum T.V."/>
            <person name="Hansen C.L."/>
            <person name="Craven M.B."/>
            <person name="Radune D."/>
            <person name="Vamathevan J."/>
            <person name="Khouri H."/>
            <person name="White O."/>
            <person name="Gruber T.M."/>
            <person name="Ketchum K.A."/>
            <person name="Venter J.C."/>
            <person name="Tettelin H."/>
            <person name="Bryant D.A."/>
            <person name="Fraser C.M."/>
        </authorList>
    </citation>
    <scope>NUCLEOTIDE SEQUENCE [LARGE SCALE GENOMIC DNA]</scope>
    <source>
        <strain evidence="3">ATCC 49652 / DSM 12025 / NBRC 103806 / TLS</strain>
    </source>
</reference>
<dbReference type="EnsemblBacteria" id="AAM71654">
    <property type="protein sequence ID" value="AAM71654"/>
    <property type="gene ID" value="CT0408"/>
</dbReference>